<dbReference type="SMART" id="SM01043">
    <property type="entry name" value="BTAD"/>
    <property type="match status" value="1"/>
</dbReference>
<dbReference type="SUPFAM" id="SSF48452">
    <property type="entry name" value="TPR-like"/>
    <property type="match status" value="1"/>
</dbReference>
<organism evidence="2 3">
    <name type="scientific">Actinomadura rudentiformis</name>
    <dbReference type="NCBI Taxonomy" id="359158"/>
    <lineage>
        <taxon>Bacteria</taxon>
        <taxon>Bacillati</taxon>
        <taxon>Actinomycetota</taxon>
        <taxon>Actinomycetes</taxon>
        <taxon>Streptosporangiales</taxon>
        <taxon>Thermomonosporaceae</taxon>
        <taxon>Actinomadura</taxon>
    </lineage>
</organism>
<comment type="caution">
    <text evidence="2">The sequence shown here is derived from an EMBL/GenBank/DDBJ whole genome shotgun (WGS) entry which is preliminary data.</text>
</comment>
<proteinExistence type="predicted"/>
<sequence>MATGRQSDGGSLELMPSVRCHLDGLEVPLTEGMRSLVITVALEGDGLSRRSLQVRMWPDLESYSAAKRLRQLLWRVKRETGDRLLNAASGCVRLAESVSVDLHWAERRARGIVNGEVPASIDTDEWSFLGEELLSGWPDESVWEAQDRWNRLRLHALERLAERALDVGDIPAAIEFASAAVSVDEFNEVPHRVMAAAYLARGDIASSWRVFTKFQQLLRREMGLEPSSSFRDLVGRRRAARSA</sequence>
<dbReference type="OrthoDB" id="5509004at2"/>
<evidence type="ECO:0000313" key="2">
    <source>
        <dbReference type="EMBL" id="KAB2345938.1"/>
    </source>
</evidence>
<dbReference type="InterPro" id="IPR011990">
    <property type="entry name" value="TPR-like_helical_dom_sf"/>
</dbReference>
<gene>
    <name evidence="2" type="ORF">F8566_24780</name>
</gene>
<reference evidence="2 3" key="1">
    <citation type="submission" date="2019-09" db="EMBL/GenBank/DDBJ databases">
        <title>Actinomadura physcomitrii sp. nov., a novel actinomycete isolated from moss [Physcomitrium sphaericum (Ludw) Fuernr].</title>
        <authorList>
            <person name="Zhuang X."/>
            <person name="Liu C."/>
        </authorList>
    </citation>
    <scope>NUCLEOTIDE SEQUENCE [LARGE SCALE GENOMIC DNA]</scope>
    <source>
        <strain evidence="2 3">HMC1</strain>
    </source>
</reference>
<dbReference type="PANTHER" id="PTHR35807">
    <property type="entry name" value="TRANSCRIPTIONAL REGULATOR REDD-RELATED"/>
    <property type="match status" value="1"/>
</dbReference>
<dbReference type="Pfam" id="PF03704">
    <property type="entry name" value="BTAD"/>
    <property type="match status" value="1"/>
</dbReference>
<keyword evidence="3" id="KW-1185">Reference proteome</keyword>
<protein>
    <recommendedName>
        <fullName evidence="1">Bacterial transcriptional activator domain-containing protein</fullName>
    </recommendedName>
</protein>
<dbReference type="Proteomes" id="UP000468735">
    <property type="component" value="Unassembled WGS sequence"/>
</dbReference>
<feature type="domain" description="Bacterial transcriptional activator" evidence="1">
    <location>
        <begin position="100"/>
        <end position="238"/>
    </location>
</feature>
<dbReference type="InterPro" id="IPR051677">
    <property type="entry name" value="AfsR-DnrI-RedD_regulator"/>
</dbReference>
<evidence type="ECO:0000313" key="3">
    <source>
        <dbReference type="Proteomes" id="UP000468735"/>
    </source>
</evidence>
<dbReference type="EMBL" id="WBMT01000012">
    <property type="protein sequence ID" value="KAB2345938.1"/>
    <property type="molecule type" value="Genomic_DNA"/>
</dbReference>
<evidence type="ECO:0000259" key="1">
    <source>
        <dbReference type="SMART" id="SM01043"/>
    </source>
</evidence>
<dbReference type="Gene3D" id="1.25.40.10">
    <property type="entry name" value="Tetratricopeptide repeat domain"/>
    <property type="match status" value="1"/>
</dbReference>
<dbReference type="InterPro" id="IPR005158">
    <property type="entry name" value="BTAD"/>
</dbReference>
<dbReference type="AlphaFoldDB" id="A0A6H9YK26"/>
<accession>A0A6H9YK26</accession>
<name>A0A6H9YK26_9ACTN</name>